<name>A0A1H9ZHG4_9FIRM</name>
<dbReference type="Proteomes" id="UP000199568">
    <property type="component" value="Unassembled WGS sequence"/>
</dbReference>
<evidence type="ECO:0000313" key="1">
    <source>
        <dbReference type="EMBL" id="SES81040.1"/>
    </source>
</evidence>
<gene>
    <name evidence="1" type="ORF">SAMN05660297_00554</name>
</gene>
<dbReference type="EMBL" id="FOHU01000002">
    <property type="protein sequence ID" value="SES81040.1"/>
    <property type="molecule type" value="Genomic_DNA"/>
</dbReference>
<proteinExistence type="predicted"/>
<dbReference type="PROSITE" id="PS51257">
    <property type="entry name" value="PROKAR_LIPOPROTEIN"/>
    <property type="match status" value="1"/>
</dbReference>
<keyword evidence="2" id="KW-1185">Reference proteome</keyword>
<dbReference type="RefSeq" id="WP_090438990.1">
    <property type="nucleotide sequence ID" value="NZ_FOHU01000002.1"/>
</dbReference>
<dbReference type="STRING" id="426128.SAMN05660297_00554"/>
<dbReference type="OrthoDB" id="2943618at2"/>
<sequence>MKKKYILAIVMVLIFMFLAGCGGASDTSSSSVSQQAIVKDDILVYIGSQDDPKIGDLYMIVEDEERKRIASNVIEEAFVFLGNNKALLYVDKDQNLYYQSAEGERVSITNEVIPYSLVVSEDESAFAYLKGDSWDLYIQHIVDDGVNDRIRVDSDIYIGAYSLSMDGSILAYFDNKNTLYIKEGTESSRRIASNAFDAYVTDDNKTIIFLNDKRELYIRNTEEDDNRKVNASSVGSAIISHANKNIVYLADYNFTSYKGELFVLEKDESPKWIASDVKRFETYELINKFYFINDDNALFYRDIKEDNNTLIASNVYDFVPNFTNEEVLYITDDDTMYLSGKDQERKRIAGNLVDYTIVSDILYYINDDEELYLYDFDNDPVKVASSVKYFNSSENGTALAYYNENKEVFVLSNNQEEKRVIKDADKYSKVYISNEVVFEKMLGLSDLVGIWENQEDNIFMEILRDGTLIVYDDEVKGEMPIQIQGDSETTGGLEGNLSQAIMQYHNGEYTEHDNDYPNEYTYLFYVDMLSNDIVIVDGDRFKRVNRETLNKKLEEFKERAAYEVKVSKVVDLGYDLWQTWVEIPAGTECRTGPSRSSQLIGDLQYTDTWYVVDYHVDDDINLWIQIEIYDGYTYDHVWLQYN</sequence>
<dbReference type="AlphaFoldDB" id="A0A1H9ZHG4"/>
<organism evidence="1 2">
    <name type="scientific">Natronincola peptidivorans</name>
    <dbReference type="NCBI Taxonomy" id="426128"/>
    <lineage>
        <taxon>Bacteria</taxon>
        <taxon>Bacillati</taxon>
        <taxon>Bacillota</taxon>
        <taxon>Clostridia</taxon>
        <taxon>Peptostreptococcales</taxon>
        <taxon>Natronincolaceae</taxon>
        <taxon>Natronincola</taxon>
    </lineage>
</organism>
<reference evidence="1 2" key="1">
    <citation type="submission" date="2016-10" db="EMBL/GenBank/DDBJ databases">
        <authorList>
            <person name="de Groot N.N."/>
        </authorList>
    </citation>
    <scope>NUCLEOTIDE SEQUENCE [LARGE SCALE GENOMIC DNA]</scope>
    <source>
        <strain evidence="1 2">DSM 18979</strain>
    </source>
</reference>
<protein>
    <submittedName>
        <fullName evidence="1">Uncharacterized protein</fullName>
    </submittedName>
</protein>
<dbReference type="SUPFAM" id="SSF69304">
    <property type="entry name" value="Tricorn protease N-terminal domain"/>
    <property type="match status" value="2"/>
</dbReference>
<evidence type="ECO:0000313" key="2">
    <source>
        <dbReference type="Proteomes" id="UP000199568"/>
    </source>
</evidence>
<accession>A0A1H9ZHG4</accession>